<dbReference type="Pfam" id="PF00392">
    <property type="entry name" value="GntR"/>
    <property type="match status" value="1"/>
</dbReference>
<name>A0A6M8HW97_9PROT</name>
<dbReference type="Gene3D" id="1.20.120.530">
    <property type="entry name" value="GntR ligand-binding domain-like"/>
    <property type="match status" value="1"/>
</dbReference>
<dbReference type="InterPro" id="IPR036390">
    <property type="entry name" value="WH_DNA-bd_sf"/>
</dbReference>
<dbReference type="PANTHER" id="PTHR43537:SF5">
    <property type="entry name" value="UXU OPERON TRANSCRIPTIONAL REGULATOR"/>
    <property type="match status" value="1"/>
</dbReference>
<dbReference type="PRINTS" id="PR00035">
    <property type="entry name" value="HTHGNTR"/>
</dbReference>
<gene>
    <name evidence="5" type="ORF">HN018_04380</name>
</gene>
<keyword evidence="3" id="KW-0804">Transcription</keyword>
<dbReference type="GO" id="GO:0003700">
    <property type="term" value="F:DNA-binding transcription factor activity"/>
    <property type="evidence" value="ECO:0007669"/>
    <property type="project" value="InterPro"/>
</dbReference>
<protein>
    <submittedName>
        <fullName evidence="5">FadR family transcriptional regulator</fullName>
    </submittedName>
</protein>
<keyword evidence="6" id="KW-1185">Reference proteome</keyword>
<dbReference type="EMBL" id="CP053708">
    <property type="protein sequence ID" value="QKE92427.1"/>
    <property type="molecule type" value="Genomic_DNA"/>
</dbReference>
<dbReference type="SUPFAM" id="SSF46785">
    <property type="entry name" value="Winged helix' DNA-binding domain"/>
    <property type="match status" value="1"/>
</dbReference>
<accession>A0A6M8HW97</accession>
<evidence type="ECO:0000313" key="5">
    <source>
        <dbReference type="EMBL" id="QKE92427.1"/>
    </source>
</evidence>
<organism evidence="5 6">
    <name type="scientific">Lichenicola cladoniae</name>
    <dbReference type="NCBI Taxonomy" id="1484109"/>
    <lineage>
        <taxon>Bacteria</taxon>
        <taxon>Pseudomonadati</taxon>
        <taxon>Pseudomonadota</taxon>
        <taxon>Alphaproteobacteria</taxon>
        <taxon>Acetobacterales</taxon>
        <taxon>Acetobacteraceae</taxon>
        <taxon>Lichenicola</taxon>
    </lineage>
</organism>
<feature type="domain" description="HTH gntR-type" evidence="4">
    <location>
        <begin position="11"/>
        <end position="79"/>
    </location>
</feature>
<sequence length="230" mass="25331">MVELIKPGEPRRLYQQIADRVRAMIHDFEFQPGTRLPAERELAQQLGVSRPSLREALIALEIDGTVEVRMGSGIYVSVDIAGTEAPPRWLGESPAEIMQARITIEGGVAAMASARMTKETIGALRTTLEVMGAQSEAGQRSVEQDRQFHVLLVAQCGNAILTRIVGELFDERHNPLSSKLRGIAETAETWRAAVAEHEAIVLALEARDPLLAEAAMRMHLKASTERWFGI</sequence>
<dbReference type="SUPFAM" id="SSF48008">
    <property type="entry name" value="GntR ligand-binding domain-like"/>
    <property type="match status" value="1"/>
</dbReference>
<dbReference type="Gene3D" id="1.10.10.10">
    <property type="entry name" value="Winged helix-like DNA-binding domain superfamily/Winged helix DNA-binding domain"/>
    <property type="match status" value="1"/>
</dbReference>
<dbReference type="CDD" id="cd07377">
    <property type="entry name" value="WHTH_GntR"/>
    <property type="match status" value="1"/>
</dbReference>
<dbReference type="KEGG" id="lck:HN018_04380"/>
<dbReference type="Proteomes" id="UP000500767">
    <property type="component" value="Chromosome"/>
</dbReference>
<evidence type="ECO:0000256" key="3">
    <source>
        <dbReference type="ARBA" id="ARBA00023163"/>
    </source>
</evidence>
<dbReference type="Pfam" id="PF07729">
    <property type="entry name" value="FCD"/>
    <property type="match status" value="1"/>
</dbReference>
<reference evidence="5 6" key="1">
    <citation type="journal article" date="2014" name="World J. Microbiol. Biotechnol.">
        <title>Biodiversity and physiological characteristics of Antarctic and Arctic lichens-associated bacteria.</title>
        <authorList>
            <person name="Lee Y.M."/>
            <person name="Kim E.H."/>
            <person name="Lee H.K."/>
            <person name="Hong S.G."/>
        </authorList>
    </citation>
    <scope>NUCLEOTIDE SEQUENCE [LARGE SCALE GENOMIC DNA]</scope>
    <source>
        <strain evidence="5 6">PAMC 26569</strain>
    </source>
</reference>
<evidence type="ECO:0000256" key="1">
    <source>
        <dbReference type="ARBA" id="ARBA00023015"/>
    </source>
</evidence>
<dbReference type="InterPro" id="IPR036388">
    <property type="entry name" value="WH-like_DNA-bd_sf"/>
</dbReference>
<dbReference type="AlphaFoldDB" id="A0A6M8HW97"/>
<dbReference type="InterPro" id="IPR008920">
    <property type="entry name" value="TF_FadR/GntR_C"/>
</dbReference>
<keyword evidence="1" id="KW-0805">Transcription regulation</keyword>
<proteinExistence type="predicted"/>
<dbReference type="PROSITE" id="PS50949">
    <property type="entry name" value="HTH_GNTR"/>
    <property type="match status" value="1"/>
</dbReference>
<dbReference type="GO" id="GO:0003677">
    <property type="term" value="F:DNA binding"/>
    <property type="evidence" value="ECO:0007669"/>
    <property type="project" value="UniProtKB-KW"/>
</dbReference>
<dbReference type="SMART" id="SM00895">
    <property type="entry name" value="FCD"/>
    <property type="match status" value="1"/>
</dbReference>
<evidence type="ECO:0000256" key="2">
    <source>
        <dbReference type="ARBA" id="ARBA00023125"/>
    </source>
</evidence>
<dbReference type="PANTHER" id="PTHR43537">
    <property type="entry name" value="TRANSCRIPTIONAL REGULATOR, GNTR FAMILY"/>
    <property type="match status" value="1"/>
</dbReference>
<evidence type="ECO:0000259" key="4">
    <source>
        <dbReference type="PROSITE" id="PS50949"/>
    </source>
</evidence>
<keyword evidence="2" id="KW-0238">DNA-binding</keyword>
<dbReference type="InterPro" id="IPR000524">
    <property type="entry name" value="Tscrpt_reg_HTH_GntR"/>
</dbReference>
<dbReference type="SMART" id="SM00345">
    <property type="entry name" value="HTH_GNTR"/>
    <property type="match status" value="1"/>
</dbReference>
<dbReference type="InterPro" id="IPR011711">
    <property type="entry name" value="GntR_C"/>
</dbReference>
<evidence type="ECO:0000313" key="6">
    <source>
        <dbReference type="Proteomes" id="UP000500767"/>
    </source>
</evidence>